<gene>
    <name evidence="2" type="ORF">BLS_000293</name>
</gene>
<evidence type="ECO:0000313" key="3">
    <source>
        <dbReference type="Proteomes" id="UP000433883"/>
    </source>
</evidence>
<feature type="compositionally biased region" description="Basic and acidic residues" evidence="1">
    <location>
        <begin position="108"/>
        <end position="119"/>
    </location>
</feature>
<proteinExistence type="predicted"/>
<sequence length="179" mass="20049">MATSNHFSKLTAPLKRQHSNMSDTSRRSVGSWRSLFSTPGDKGEDRKTNQIVVYDPLDKLLWREDRDDFMKGQKPHVRVPIPGTELKVNVFGELPRQRDAVPVPASPMHEDGGDSRRTSVVGAHRETAKMLIATVNLERLGSFAKKQRKKGNMQYIFVIGSNPMGFESVPEEDVDGDGD</sequence>
<dbReference type="AlphaFoldDB" id="A0A8H3YJ63"/>
<protein>
    <submittedName>
        <fullName evidence="2">Uncharacterized protein</fullName>
    </submittedName>
</protein>
<dbReference type="Proteomes" id="UP000433883">
    <property type="component" value="Unassembled WGS sequence"/>
</dbReference>
<name>A0A8H3YJ63_VENIN</name>
<reference evidence="2 3" key="1">
    <citation type="submission" date="2019-11" db="EMBL/GenBank/DDBJ databases">
        <title>Venturia inaequalis Genome Resource.</title>
        <authorList>
            <person name="Lichtner F.J."/>
        </authorList>
    </citation>
    <scope>NUCLEOTIDE SEQUENCE [LARGE SCALE GENOMIC DNA]</scope>
    <source>
        <strain evidence="2">Bline_iso_100314</strain>
    </source>
</reference>
<dbReference type="EMBL" id="WNWQ01001041">
    <property type="protein sequence ID" value="KAE9962470.1"/>
    <property type="molecule type" value="Genomic_DNA"/>
</dbReference>
<feature type="region of interest" description="Disordered" evidence="1">
    <location>
        <begin position="1"/>
        <end position="47"/>
    </location>
</feature>
<feature type="region of interest" description="Disordered" evidence="1">
    <location>
        <begin position="100"/>
        <end position="119"/>
    </location>
</feature>
<evidence type="ECO:0000256" key="1">
    <source>
        <dbReference type="SAM" id="MobiDB-lite"/>
    </source>
</evidence>
<comment type="caution">
    <text evidence="2">The sequence shown here is derived from an EMBL/GenBank/DDBJ whole genome shotgun (WGS) entry which is preliminary data.</text>
</comment>
<evidence type="ECO:0000313" key="2">
    <source>
        <dbReference type="EMBL" id="KAE9962470.1"/>
    </source>
</evidence>
<organism evidence="2 3">
    <name type="scientific">Venturia inaequalis</name>
    <name type="common">Apple scab fungus</name>
    <dbReference type="NCBI Taxonomy" id="5025"/>
    <lineage>
        <taxon>Eukaryota</taxon>
        <taxon>Fungi</taxon>
        <taxon>Dikarya</taxon>
        <taxon>Ascomycota</taxon>
        <taxon>Pezizomycotina</taxon>
        <taxon>Dothideomycetes</taxon>
        <taxon>Pleosporomycetidae</taxon>
        <taxon>Venturiales</taxon>
        <taxon>Venturiaceae</taxon>
        <taxon>Venturia</taxon>
    </lineage>
</organism>
<accession>A0A8H3YJ63</accession>